<name>A0A2M7REN0_9BACT</name>
<keyword evidence="4" id="KW-0106">Calcium</keyword>
<dbReference type="Proteomes" id="UP000228689">
    <property type="component" value="Unassembled WGS sequence"/>
</dbReference>
<sequence>MNKYLKLFFLLILIFIGFSFTGTSVLSMDNQHLGKIYLQVESHGEAWYVNPVDGKRIYLMDGATAYSLMRDLGLGITDDDLNKIPIGLEDRFVELDSDSDGLSDRLEEALKSDPNNADTDGDGFLDGIEVKNGYNPLGSGRQLINNSLSNKLSGKILLQVESKGEAWYINPADGKRYYMSGGDSAYQIMRYLGVGITNNDLAKIQIVEVIGENNQIVGVIENVLTQDELAIVNLFDSYMAANKEGDLDAMLGLTYYGQVGDLYLNMIYDNDQEKVLELKVTLRNMKKDIVSGIEYEIDEIEIEDNTAIIAVNSTKNQHIKEVRYFYFINDEDTWKMNQFGLYHPPDIVVENFSECNAYCEQNNYNPGENFTNEESGECYCMHEVPELEDLSYLEVEECEVKGSLSQWSCYLSYAESAKNEDYCKKINSVTVSKSCYEEVALEKNDMSICRFLWDDSVCLSQFE</sequence>
<evidence type="ECO:0000256" key="1">
    <source>
        <dbReference type="ARBA" id="ARBA00004613"/>
    </source>
</evidence>
<accession>A0A2M7REN0</accession>
<evidence type="ECO:0000256" key="4">
    <source>
        <dbReference type="ARBA" id="ARBA00022837"/>
    </source>
</evidence>
<reference evidence="6" key="1">
    <citation type="submission" date="2017-09" db="EMBL/GenBank/DDBJ databases">
        <title>Depth-based differentiation of microbial function through sediment-hosted aquifers and enrichment of novel symbionts in the deep terrestrial subsurface.</title>
        <authorList>
            <person name="Probst A.J."/>
            <person name="Ladd B."/>
            <person name="Jarett J.K."/>
            <person name="Geller-Mcgrath D.E."/>
            <person name="Sieber C.M.K."/>
            <person name="Emerson J.B."/>
            <person name="Anantharaman K."/>
            <person name="Thomas B.C."/>
            <person name="Malmstrom R."/>
            <person name="Stieglmeier M."/>
            <person name="Klingl A."/>
            <person name="Woyke T."/>
            <person name="Ryan C.M."/>
            <person name="Banfield J.F."/>
        </authorList>
    </citation>
    <scope>NUCLEOTIDE SEQUENCE [LARGE SCALE GENOMIC DNA]</scope>
</reference>
<proteinExistence type="predicted"/>
<evidence type="ECO:0000313" key="5">
    <source>
        <dbReference type="EMBL" id="PIY95213.1"/>
    </source>
</evidence>
<dbReference type="EMBL" id="PFMC01000027">
    <property type="protein sequence ID" value="PIY95213.1"/>
    <property type="molecule type" value="Genomic_DNA"/>
</dbReference>
<protein>
    <recommendedName>
        <fullName evidence="7">EF-hand domain-containing protein</fullName>
    </recommendedName>
</protein>
<evidence type="ECO:0008006" key="7">
    <source>
        <dbReference type="Google" id="ProtNLM"/>
    </source>
</evidence>
<dbReference type="PROSITE" id="PS00018">
    <property type="entry name" value="EF_HAND_1"/>
    <property type="match status" value="1"/>
</dbReference>
<evidence type="ECO:0000313" key="6">
    <source>
        <dbReference type="Proteomes" id="UP000228689"/>
    </source>
</evidence>
<comment type="caution">
    <text evidence="5">The sequence shown here is derived from an EMBL/GenBank/DDBJ whole genome shotgun (WGS) entry which is preliminary data.</text>
</comment>
<dbReference type="AlphaFoldDB" id="A0A2M7REN0"/>
<organism evidence="5 6">
    <name type="scientific">Candidatus Komeilibacteria bacterium CG_4_10_14_0_8_um_filter_37_78</name>
    <dbReference type="NCBI Taxonomy" id="1974471"/>
    <lineage>
        <taxon>Bacteria</taxon>
        <taxon>Candidatus Komeiliibacteriota</taxon>
    </lineage>
</organism>
<comment type="subcellular location">
    <subcellularLocation>
        <location evidence="1">Secreted</location>
    </subcellularLocation>
</comment>
<evidence type="ECO:0000256" key="2">
    <source>
        <dbReference type="ARBA" id="ARBA00022525"/>
    </source>
</evidence>
<keyword evidence="3" id="KW-0732">Signal</keyword>
<keyword evidence="2" id="KW-0964">Secreted</keyword>
<dbReference type="InterPro" id="IPR018247">
    <property type="entry name" value="EF_Hand_1_Ca_BS"/>
</dbReference>
<evidence type="ECO:0000256" key="3">
    <source>
        <dbReference type="ARBA" id="ARBA00022729"/>
    </source>
</evidence>
<dbReference type="InterPro" id="IPR059100">
    <property type="entry name" value="TSP3_bac"/>
</dbReference>
<dbReference type="Pfam" id="PF18884">
    <property type="entry name" value="TSP3_bac"/>
    <property type="match status" value="2"/>
</dbReference>
<gene>
    <name evidence="5" type="ORF">COY67_01140</name>
</gene>